<dbReference type="PROSITE" id="PS01163">
    <property type="entry name" value="GAL_P_UDP_TRANSF_II"/>
    <property type="match status" value="1"/>
</dbReference>
<evidence type="ECO:0000256" key="4">
    <source>
        <dbReference type="ARBA" id="ARBA00008706"/>
    </source>
</evidence>
<dbReference type="PIRSF" id="PIRSF006005">
    <property type="entry name" value="GalT_BS"/>
    <property type="match status" value="1"/>
</dbReference>
<keyword evidence="7 10" id="KW-0548">Nucleotidyltransferase</keyword>
<dbReference type="InterPro" id="IPR000766">
    <property type="entry name" value="GalP_uridyl_Trfase_II"/>
</dbReference>
<keyword evidence="14" id="KW-1185">Reference proteome</keyword>
<feature type="domain" description="Galactose-1-phosphate uridyl transferase C-terminal" evidence="12">
    <location>
        <begin position="251"/>
        <end position="430"/>
    </location>
</feature>
<evidence type="ECO:0000256" key="1">
    <source>
        <dbReference type="ARBA" id="ARBA00001107"/>
    </source>
</evidence>
<comment type="catalytic activity">
    <reaction evidence="1 10">
        <text>alpha-D-galactose 1-phosphate + UDP-alpha-D-glucose = alpha-D-glucose 1-phosphate + UDP-alpha-D-galactose</text>
        <dbReference type="Rhea" id="RHEA:13989"/>
        <dbReference type="ChEBI" id="CHEBI:58336"/>
        <dbReference type="ChEBI" id="CHEBI:58601"/>
        <dbReference type="ChEBI" id="CHEBI:58885"/>
        <dbReference type="ChEBI" id="CHEBI:66914"/>
        <dbReference type="EC" id="2.7.7.12"/>
    </reaction>
</comment>
<reference evidence="14" key="1">
    <citation type="journal article" date="2019" name="Int. J. Syst. Evol. Microbiol.">
        <title>The Global Catalogue of Microorganisms (GCM) 10K type strain sequencing project: providing services to taxonomists for standard genome sequencing and annotation.</title>
        <authorList>
            <consortium name="The Broad Institute Genomics Platform"/>
            <consortium name="The Broad Institute Genome Sequencing Center for Infectious Disease"/>
            <person name="Wu L."/>
            <person name="Ma J."/>
        </authorList>
    </citation>
    <scope>NUCLEOTIDE SEQUENCE [LARGE SCALE GENOMIC DNA]</scope>
    <source>
        <strain evidence="14">CCUG 61889</strain>
    </source>
</reference>
<keyword evidence="9 10" id="KW-0119">Carbohydrate metabolism</keyword>
<dbReference type="PANTHER" id="PTHR39191:SF1">
    <property type="entry name" value="DUF4922 DOMAIN-CONTAINING PROTEIN"/>
    <property type="match status" value="1"/>
</dbReference>
<evidence type="ECO:0000259" key="12">
    <source>
        <dbReference type="Pfam" id="PF02744"/>
    </source>
</evidence>
<keyword evidence="6 10" id="KW-0808">Transferase</keyword>
<evidence type="ECO:0000256" key="9">
    <source>
        <dbReference type="ARBA" id="ARBA00023277"/>
    </source>
</evidence>
<comment type="similarity">
    <text evidence="4 10">Belongs to the galactose-1-phosphate uridylyltransferase type 2 family.</text>
</comment>
<dbReference type="InterPro" id="IPR023425">
    <property type="entry name" value="GalP_uridyl_Trfase_II_CS"/>
</dbReference>
<accession>A0ABV8B3H6</accession>
<dbReference type="EC" id="2.7.7.12" evidence="10"/>
<proteinExistence type="inferred from homology"/>
<evidence type="ECO:0000313" key="13">
    <source>
        <dbReference type="EMBL" id="MFC3883709.1"/>
    </source>
</evidence>
<dbReference type="RefSeq" id="WP_377914459.1">
    <property type="nucleotide sequence ID" value="NZ_JBHRZT010000039.1"/>
</dbReference>
<evidence type="ECO:0000256" key="7">
    <source>
        <dbReference type="ARBA" id="ARBA00022695"/>
    </source>
</evidence>
<dbReference type="Pfam" id="PF02744">
    <property type="entry name" value="GalP_UDP_tr_C"/>
    <property type="match status" value="1"/>
</dbReference>
<dbReference type="GO" id="GO:0008108">
    <property type="term" value="F:UDP-glucose:hexose-1-phosphate uridylyltransferase activity"/>
    <property type="evidence" value="ECO:0007669"/>
    <property type="project" value="UniProtKB-EC"/>
</dbReference>
<dbReference type="PANTHER" id="PTHR39191">
    <property type="entry name" value="GALACTOSE-1-PHOSPHATE URIDYLYLTRANSFERASE"/>
    <property type="match status" value="1"/>
</dbReference>
<sequence length="520" mass="60083">MAISIHEQIERLIQYGLNKELITKWDVDVVRNRILEVLELDEFESVEIEKQQLDTPVAILEAILDWAAENGRLEANTVTYRDLLDTKIMASFVPLPSEMNRQFYERYEKEGPQSATNSFYQFSKNVHYIRTDRIAKNEAWLAPTEYGDLEMTINLSKPEKDPKAIAAAKNMKQSSYPKCLLCKENAGYAGRVNHPARQNHRIIPVELNNEQWFLQFSPYVYYNEHAIVLAGEHVPMKISKETFVRLLEFVNQFPHYFLGSNADLPIVGGSILTHDHFQGGHHEFPMAKAEIEHEFTFANYPDVRAGIVKWPMSVIRLQSADREDLIQLSDDILQEWKHYSDAEVDIFAFTGETPHNTITPIARRRGELFEIDLVLRNNRTSDEHPLGIFHPHAEVHHIKKENIGLVEVMGLAVLPGRLKEEMHELASVLTAENFEEEIKKNEDIVKHLEWAKALKEKHRELSEENALSILQEEIGKVFATILEHAGIFKRNNQGQQAFERFMNTITSQRNEKRGRKSKPS</sequence>
<dbReference type="InterPro" id="IPR005850">
    <property type="entry name" value="GalP_Utransf_C"/>
</dbReference>
<evidence type="ECO:0000256" key="10">
    <source>
        <dbReference type="HAMAP-Rule" id="MF_00571"/>
    </source>
</evidence>
<dbReference type="HAMAP" id="MF_00571">
    <property type="entry name" value="GalP_UDP_trans"/>
    <property type="match status" value="1"/>
</dbReference>
<feature type="domain" description="Galactose-1-phosphate uridyl transferase N-terminal" evidence="11">
    <location>
        <begin position="22"/>
        <end position="235"/>
    </location>
</feature>
<evidence type="ECO:0000256" key="5">
    <source>
        <dbReference type="ARBA" id="ARBA00022490"/>
    </source>
</evidence>
<evidence type="ECO:0000259" key="11">
    <source>
        <dbReference type="Pfam" id="PF01087"/>
    </source>
</evidence>
<comment type="caution">
    <text evidence="13">The sequence shown here is derived from an EMBL/GenBank/DDBJ whole genome shotgun (WGS) entry which is preliminary data.</text>
</comment>
<dbReference type="EMBL" id="JBHRZT010000039">
    <property type="protein sequence ID" value="MFC3883709.1"/>
    <property type="molecule type" value="Genomic_DNA"/>
</dbReference>
<evidence type="ECO:0000256" key="2">
    <source>
        <dbReference type="ARBA" id="ARBA00004496"/>
    </source>
</evidence>
<protein>
    <recommendedName>
        <fullName evidence="10">Galactose-1-phosphate uridylyltransferase</fullName>
        <shortName evidence="10">Gal-1-P uridylyltransferase</shortName>
        <ecNumber evidence="10">2.7.7.12</ecNumber>
    </recommendedName>
    <alternativeName>
        <fullName evidence="10">UDP-glucose--hexose-1-phosphate uridylyltransferase</fullName>
    </alternativeName>
</protein>
<evidence type="ECO:0000256" key="3">
    <source>
        <dbReference type="ARBA" id="ARBA00004947"/>
    </source>
</evidence>
<evidence type="ECO:0000313" key="14">
    <source>
        <dbReference type="Proteomes" id="UP001595752"/>
    </source>
</evidence>
<comment type="pathway">
    <text evidence="3 10">Carbohydrate metabolism; galactose metabolism.</text>
</comment>
<gene>
    <name evidence="10 13" type="primary">galT</name>
    <name evidence="13" type="ORF">ACFOU2_09450</name>
</gene>
<organism evidence="13 14">
    <name type="scientific">Bacillus songklensis</name>
    <dbReference type="NCBI Taxonomy" id="1069116"/>
    <lineage>
        <taxon>Bacteria</taxon>
        <taxon>Bacillati</taxon>
        <taxon>Bacillota</taxon>
        <taxon>Bacilli</taxon>
        <taxon>Bacillales</taxon>
        <taxon>Bacillaceae</taxon>
        <taxon>Bacillus</taxon>
    </lineage>
</organism>
<dbReference type="InterPro" id="IPR005849">
    <property type="entry name" value="GalP_Utransf_N"/>
</dbReference>
<keyword evidence="8 10" id="KW-0299">Galactose metabolism</keyword>
<evidence type="ECO:0000256" key="6">
    <source>
        <dbReference type="ARBA" id="ARBA00022679"/>
    </source>
</evidence>
<dbReference type="Pfam" id="PF01087">
    <property type="entry name" value="GalP_UDP_transf"/>
    <property type="match status" value="1"/>
</dbReference>
<keyword evidence="5 10" id="KW-0963">Cytoplasm</keyword>
<dbReference type="NCBIfam" id="NF003629">
    <property type="entry name" value="PRK05270.1-2"/>
    <property type="match status" value="1"/>
</dbReference>
<comment type="subcellular location">
    <subcellularLocation>
        <location evidence="2 10">Cytoplasm</location>
    </subcellularLocation>
</comment>
<name>A0ABV8B3H6_9BACI</name>
<dbReference type="Proteomes" id="UP001595752">
    <property type="component" value="Unassembled WGS sequence"/>
</dbReference>
<dbReference type="NCBIfam" id="TIGR01239">
    <property type="entry name" value="galT_2"/>
    <property type="match status" value="1"/>
</dbReference>
<evidence type="ECO:0000256" key="8">
    <source>
        <dbReference type="ARBA" id="ARBA00023144"/>
    </source>
</evidence>